<reference evidence="1" key="1">
    <citation type="submission" date="2022-02" db="EMBL/GenBank/DDBJ databases">
        <title>Corynebacterium sp. from urogenital microbiome.</title>
        <authorList>
            <person name="Cappelli E.A."/>
            <person name="Ribeiro T.G."/>
            <person name="Peixe L."/>
        </authorList>
    </citation>
    <scope>NUCLEOTIDE SEQUENCE</scope>
    <source>
        <strain evidence="1">C9Ua_112</strain>
    </source>
</reference>
<accession>A0A9X3M734</accession>
<organism evidence="1 2">
    <name type="scientific">Corynebacterium macclintockiae</name>
    <dbReference type="NCBI Taxonomy" id="2913501"/>
    <lineage>
        <taxon>Bacteria</taxon>
        <taxon>Bacillati</taxon>
        <taxon>Actinomycetota</taxon>
        <taxon>Actinomycetes</taxon>
        <taxon>Mycobacteriales</taxon>
        <taxon>Corynebacteriaceae</taxon>
        <taxon>Corynebacterium</taxon>
    </lineage>
</organism>
<dbReference type="GeneID" id="301813199"/>
<evidence type="ECO:0000313" key="2">
    <source>
        <dbReference type="Proteomes" id="UP001146505"/>
    </source>
</evidence>
<dbReference type="EMBL" id="JAKMUV010000006">
    <property type="protein sequence ID" value="MCZ9305184.1"/>
    <property type="molecule type" value="Genomic_DNA"/>
</dbReference>
<dbReference type="Proteomes" id="UP001146505">
    <property type="component" value="Unassembled WGS sequence"/>
</dbReference>
<comment type="caution">
    <text evidence="1">The sequence shown here is derived from an EMBL/GenBank/DDBJ whole genome shotgun (WGS) entry which is preliminary data.</text>
</comment>
<name>A0A9X3M734_9CORY</name>
<keyword evidence="2" id="KW-1185">Reference proteome</keyword>
<dbReference type="AlphaFoldDB" id="A0A9X3M734"/>
<dbReference type="RefSeq" id="WP_269954959.1">
    <property type="nucleotide sequence ID" value="NZ_JAKMUV010000006.1"/>
</dbReference>
<protein>
    <submittedName>
        <fullName evidence="1">Uncharacterized protein</fullName>
    </submittedName>
</protein>
<proteinExistence type="predicted"/>
<evidence type="ECO:0000313" key="1">
    <source>
        <dbReference type="EMBL" id="MCZ9305184.1"/>
    </source>
</evidence>
<gene>
    <name evidence="1" type="ORF">L8U58_06520</name>
</gene>
<sequence length="47" mass="4703">MCSLAPDVDVVLVAGGVLAPGAGVWGVGVVWGWCQAPRVGVGPNAWK</sequence>